<dbReference type="SUPFAM" id="SSF53756">
    <property type="entry name" value="UDP-Glycosyltransferase/glycogen phosphorylase"/>
    <property type="match status" value="1"/>
</dbReference>
<evidence type="ECO:0008006" key="5">
    <source>
        <dbReference type="Google" id="ProtNLM"/>
    </source>
</evidence>
<dbReference type="RefSeq" id="WP_343787263.1">
    <property type="nucleotide sequence ID" value="NZ_BAAAEU010000004.1"/>
</dbReference>
<reference evidence="4" key="1">
    <citation type="journal article" date="2019" name="Int. J. Syst. Evol. Microbiol.">
        <title>The Global Catalogue of Microorganisms (GCM) 10K type strain sequencing project: providing services to taxonomists for standard genome sequencing and annotation.</title>
        <authorList>
            <consortium name="The Broad Institute Genomics Platform"/>
            <consortium name="The Broad Institute Genome Sequencing Center for Infectious Disease"/>
            <person name="Wu L."/>
            <person name="Ma J."/>
        </authorList>
    </citation>
    <scope>NUCLEOTIDE SEQUENCE [LARGE SCALE GENOMIC DNA]</scope>
    <source>
        <strain evidence="4">JCM 15421</strain>
    </source>
</reference>
<dbReference type="PANTHER" id="PTHR30160:SF1">
    <property type="entry name" value="LIPOPOLYSACCHARIDE 1,2-N-ACETYLGLUCOSAMINETRANSFERASE-RELATED"/>
    <property type="match status" value="1"/>
</dbReference>
<gene>
    <name evidence="3" type="ORF">GCM10009105_07250</name>
</gene>
<accession>A0ABP3TJ27</accession>
<sequence>MVVRFGRLGDTVLLQPLLHHLHRRYGLPCTLLARGTWPVPLYAGHADVARVIQLRDGHRPLALSPERWRAIVSLRRLRDAPVYVCEPEPRALLKIRRMLALAGIRRENCVFLSEMETREGEHWVDRLLRFGARTPDAFRDSRDHAGTEVVSAAPVLQVDDADRADCAAWLHASGLAGAPLVLLQPANKGTVRWNGVRGAEDDRWWPVDRWAQLARAIRTALPASRVLLCGAPHEAAWLHDIRKAAAEAGIEVVADALPLRRLMALLEIAHSMISVDTGPAHVAAALGCPLVVLFGSASPEQWRPRSATGSDVHEVGGPARGGRVDALDVDDVLAAWRTLHARSVPVYRQAGSVRVPAEAVPRI</sequence>
<proteinExistence type="predicted"/>
<dbReference type="Pfam" id="PF01075">
    <property type="entry name" value="Glyco_transf_9"/>
    <property type="match status" value="1"/>
</dbReference>
<organism evidence="3 4">
    <name type="scientific">Dokdonella soli</name>
    <dbReference type="NCBI Taxonomy" id="529810"/>
    <lineage>
        <taxon>Bacteria</taxon>
        <taxon>Pseudomonadati</taxon>
        <taxon>Pseudomonadota</taxon>
        <taxon>Gammaproteobacteria</taxon>
        <taxon>Lysobacterales</taxon>
        <taxon>Rhodanobacteraceae</taxon>
        <taxon>Dokdonella</taxon>
    </lineage>
</organism>
<evidence type="ECO:0000313" key="4">
    <source>
        <dbReference type="Proteomes" id="UP001501523"/>
    </source>
</evidence>
<dbReference type="Proteomes" id="UP001501523">
    <property type="component" value="Unassembled WGS sequence"/>
</dbReference>
<comment type="caution">
    <text evidence="3">The sequence shown here is derived from an EMBL/GenBank/DDBJ whole genome shotgun (WGS) entry which is preliminary data.</text>
</comment>
<keyword evidence="2" id="KW-0808">Transferase</keyword>
<keyword evidence="4" id="KW-1185">Reference proteome</keyword>
<keyword evidence="1" id="KW-0328">Glycosyltransferase</keyword>
<dbReference type="PANTHER" id="PTHR30160">
    <property type="entry name" value="TETRAACYLDISACCHARIDE 4'-KINASE-RELATED"/>
    <property type="match status" value="1"/>
</dbReference>
<dbReference type="InterPro" id="IPR051199">
    <property type="entry name" value="LPS_LOS_Heptosyltrfase"/>
</dbReference>
<name>A0ABP3TJ27_9GAMM</name>
<dbReference type="Gene3D" id="3.40.50.2000">
    <property type="entry name" value="Glycogen Phosphorylase B"/>
    <property type="match status" value="2"/>
</dbReference>
<dbReference type="EMBL" id="BAAAEU010000004">
    <property type="protein sequence ID" value="GAA0708031.1"/>
    <property type="molecule type" value="Genomic_DNA"/>
</dbReference>
<evidence type="ECO:0000256" key="2">
    <source>
        <dbReference type="ARBA" id="ARBA00022679"/>
    </source>
</evidence>
<protein>
    <recommendedName>
        <fullName evidence="5">Lipopolysaccharide heptosyltransferase family protein</fullName>
    </recommendedName>
</protein>
<evidence type="ECO:0000256" key="1">
    <source>
        <dbReference type="ARBA" id="ARBA00022676"/>
    </source>
</evidence>
<evidence type="ECO:0000313" key="3">
    <source>
        <dbReference type="EMBL" id="GAA0708031.1"/>
    </source>
</evidence>
<dbReference type="InterPro" id="IPR002201">
    <property type="entry name" value="Glyco_trans_9"/>
</dbReference>